<evidence type="ECO:0000313" key="1">
    <source>
        <dbReference type="EMBL" id="KAG5182122.1"/>
    </source>
</evidence>
<evidence type="ECO:0000313" key="2">
    <source>
        <dbReference type="Proteomes" id="UP000664859"/>
    </source>
</evidence>
<dbReference type="EMBL" id="JAFCMP010000268">
    <property type="protein sequence ID" value="KAG5182122.1"/>
    <property type="molecule type" value="Genomic_DNA"/>
</dbReference>
<comment type="caution">
    <text evidence="1">The sequence shown here is derived from an EMBL/GenBank/DDBJ whole genome shotgun (WGS) entry which is preliminary data.</text>
</comment>
<keyword evidence="2" id="KW-1185">Reference proteome</keyword>
<dbReference type="AlphaFoldDB" id="A0A835YXZ3"/>
<reference evidence="1" key="1">
    <citation type="submission" date="2021-02" db="EMBL/GenBank/DDBJ databases">
        <title>First Annotated Genome of the Yellow-green Alga Tribonema minus.</title>
        <authorList>
            <person name="Mahan K.M."/>
        </authorList>
    </citation>
    <scope>NUCLEOTIDE SEQUENCE</scope>
    <source>
        <strain evidence="1">UTEX B ZZ1240</strain>
    </source>
</reference>
<sequence length="164" mass="17394">MHTPLLSCLGQSSTWVACAAALVKLLTGMGTTLTLTVNLHSAAEGRGVVLVCTPHASGSALWGSAQPGYTCGSAVTLGHIKCRTHEMRLGPLQCSPIVRLRNAAVWELACTRNAHIQAPAPFGEPEPASVQQKRPVRQGCAVVHMRSLRIALGQAVVQLERICR</sequence>
<organism evidence="1 2">
    <name type="scientific">Tribonema minus</name>
    <dbReference type="NCBI Taxonomy" id="303371"/>
    <lineage>
        <taxon>Eukaryota</taxon>
        <taxon>Sar</taxon>
        <taxon>Stramenopiles</taxon>
        <taxon>Ochrophyta</taxon>
        <taxon>PX clade</taxon>
        <taxon>Xanthophyceae</taxon>
        <taxon>Tribonematales</taxon>
        <taxon>Tribonemataceae</taxon>
        <taxon>Tribonema</taxon>
    </lineage>
</organism>
<proteinExistence type="predicted"/>
<name>A0A835YXZ3_9STRA</name>
<dbReference type="Proteomes" id="UP000664859">
    <property type="component" value="Unassembled WGS sequence"/>
</dbReference>
<gene>
    <name evidence="1" type="ORF">JKP88DRAFT_221504</name>
</gene>
<accession>A0A835YXZ3</accession>
<protein>
    <submittedName>
        <fullName evidence="1">Uncharacterized protein</fullName>
    </submittedName>
</protein>